<dbReference type="WBParaSite" id="ALUE_0001322301-mRNA-1">
    <property type="protein sequence ID" value="ALUE_0001322301-mRNA-1"/>
    <property type="gene ID" value="ALUE_0001322301"/>
</dbReference>
<evidence type="ECO:0000313" key="3">
    <source>
        <dbReference type="WBParaSite" id="ALUE_0001322301-mRNA-1"/>
    </source>
</evidence>
<feature type="compositionally biased region" description="Polar residues" evidence="1">
    <location>
        <begin position="67"/>
        <end position="82"/>
    </location>
</feature>
<reference evidence="3" key="1">
    <citation type="submission" date="2017-02" db="UniProtKB">
        <authorList>
            <consortium name="WormBaseParasite"/>
        </authorList>
    </citation>
    <scope>IDENTIFICATION</scope>
</reference>
<evidence type="ECO:0000256" key="1">
    <source>
        <dbReference type="SAM" id="MobiDB-lite"/>
    </source>
</evidence>
<feature type="compositionally biased region" description="Polar residues" evidence="1">
    <location>
        <begin position="93"/>
        <end position="113"/>
    </location>
</feature>
<sequence>MQRTTHSRMNRLPVHVGRIYEPAPDYDDFSITEEPAYPPPESPDESYFHGSSNINDGGSGGHVSLDRLQNSASNFRPQSAPTQHIPPRGLRRSPQNTETQQSLLRYGSNQGNVATRPLSYGSSSQVPPRPVQQPPPTASHGGAKRGLHDNVHRRSPHTTPPQTLASHDAAQQRLYRNTSNSSHDSPHQQLTPATPDSPAYETIPSFEGQQISPQASMSEAISSQNTVQRSPHHTPPSTVTIQTASRDIAEQSFDGIRKSSHVPQRPTLPAKGALLNPSQTSLPQTMIEHGTTYKSPDSSPSQTLVRGSEYDYRIDMMPKQPERAPRRNMGDYIRAIGGVPVLPPLAVSSELSAGSGF</sequence>
<keyword evidence="2" id="KW-1185">Reference proteome</keyword>
<evidence type="ECO:0000313" key="2">
    <source>
        <dbReference type="Proteomes" id="UP000036681"/>
    </source>
</evidence>
<protein>
    <submittedName>
        <fullName evidence="3">Abl-interactor homeo-domain homologous domain-containing protein</fullName>
    </submittedName>
</protein>
<proteinExistence type="predicted"/>
<name>A0A0M3I7N3_ASCLU</name>
<dbReference type="AlphaFoldDB" id="A0A0M3I7N3"/>
<organism evidence="2 3">
    <name type="scientific">Ascaris lumbricoides</name>
    <name type="common">Giant roundworm</name>
    <dbReference type="NCBI Taxonomy" id="6252"/>
    <lineage>
        <taxon>Eukaryota</taxon>
        <taxon>Metazoa</taxon>
        <taxon>Ecdysozoa</taxon>
        <taxon>Nematoda</taxon>
        <taxon>Chromadorea</taxon>
        <taxon>Rhabditida</taxon>
        <taxon>Spirurina</taxon>
        <taxon>Ascaridomorpha</taxon>
        <taxon>Ascaridoidea</taxon>
        <taxon>Ascarididae</taxon>
        <taxon>Ascaris</taxon>
    </lineage>
</organism>
<feature type="compositionally biased region" description="Polar residues" evidence="1">
    <location>
        <begin position="207"/>
        <end position="239"/>
    </location>
</feature>
<accession>A0A0M3I7N3</accession>
<feature type="region of interest" description="Disordered" evidence="1">
    <location>
        <begin position="1"/>
        <end position="239"/>
    </location>
</feature>
<dbReference type="Proteomes" id="UP000036681">
    <property type="component" value="Unplaced"/>
</dbReference>
<feature type="compositionally biased region" description="Polar residues" evidence="1">
    <location>
        <begin position="174"/>
        <end position="194"/>
    </location>
</feature>
<feature type="compositionally biased region" description="Pro residues" evidence="1">
    <location>
        <begin position="127"/>
        <end position="137"/>
    </location>
</feature>
<feature type="region of interest" description="Disordered" evidence="1">
    <location>
        <begin position="255"/>
        <end position="278"/>
    </location>
</feature>